<feature type="region of interest" description="Disordered" evidence="1">
    <location>
        <begin position="1"/>
        <end position="25"/>
    </location>
</feature>
<dbReference type="Pfam" id="PF12146">
    <property type="entry name" value="Hydrolase_4"/>
    <property type="match status" value="1"/>
</dbReference>
<organism evidence="3 4">
    <name type="scientific">Nocardioides bruguierae</name>
    <dbReference type="NCBI Taxonomy" id="2945102"/>
    <lineage>
        <taxon>Bacteria</taxon>
        <taxon>Bacillati</taxon>
        <taxon>Actinomycetota</taxon>
        <taxon>Actinomycetes</taxon>
        <taxon>Propionibacteriales</taxon>
        <taxon>Nocardioidaceae</taxon>
        <taxon>Nocardioides</taxon>
    </lineage>
</organism>
<protein>
    <submittedName>
        <fullName evidence="3">Alpha/beta hydrolase</fullName>
    </submittedName>
</protein>
<keyword evidence="3" id="KW-0378">Hydrolase</keyword>
<reference evidence="3" key="1">
    <citation type="submission" date="2022-05" db="EMBL/GenBank/DDBJ databases">
        <authorList>
            <person name="Tuo L."/>
        </authorList>
    </citation>
    <scope>NUCLEOTIDE SEQUENCE</scope>
    <source>
        <strain evidence="3">BSK12Z-4</strain>
    </source>
</reference>
<comment type="caution">
    <text evidence="3">The sequence shown here is derived from an EMBL/GenBank/DDBJ whole genome shotgun (WGS) entry which is preliminary data.</text>
</comment>
<dbReference type="SUPFAM" id="SSF53474">
    <property type="entry name" value="alpha/beta-Hydrolases"/>
    <property type="match status" value="1"/>
</dbReference>
<name>A0A9X2IE34_9ACTN</name>
<sequence length="339" mass="37850">MSTSPASRPGTSDPAGDPAGERVTDVLGDPWTAETLDLGHDDEGPVVATLVHRRAPQPTRRAVLYVHGFSDYFFQVDFAAWWLERGYDFYALDLRKYGRSLRDGQTPAFVTDVAEYGAELGQAWARITERDGHEHVIGAAHSTGGLVLPLWLDQARPAELAGLVLNSPWLDMQGSVWLRTVGTVAIDQLGARRPRFEIKRAVDGFYTEALHRDHHGEWDFDLDWKPAESMKVYAGWLRAIRRGHARVHRGLDVGAPVLVLSSDRSSHPTSFDDDLVSTDVVLDVRQIRRWASSLSTQVTYTAVPGAIHDVVLSRRPVRERAYAEIDRWHEAYVLADAPA</sequence>
<dbReference type="InterPro" id="IPR029058">
    <property type="entry name" value="AB_hydrolase_fold"/>
</dbReference>
<accession>A0A9X2IE34</accession>
<dbReference type="EMBL" id="JAMOIL010000001">
    <property type="protein sequence ID" value="MCM0618939.1"/>
    <property type="molecule type" value="Genomic_DNA"/>
</dbReference>
<dbReference type="AlphaFoldDB" id="A0A9X2IE34"/>
<keyword evidence="4" id="KW-1185">Reference proteome</keyword>
<evidence type="ECO:0000259" key="2">
    <source>
        <dbReference type="Pfam" id="PF12146"/>
    </source>
</evidence>
<dbReference type="InterPro" id="IPR051044">
    <property type="entry name" value="MAG_DAG_Lipase"/>
</dbReference>
<dbReference type="InterPro" id="IPR022742">
    <property type="entry name" value="Hydrolase_4"/>
</dbReference>
<dbReference type="RefSeq" id="WP_250825871.1">
    <property type="nucleotide sequence ID" value="NZ_JAMOIL010000001.1"/>
</dbReference>
<evidence type="ECO:0000256" key="1">
    <source>
        <dbReference type="SAM" id="MobiDB-lite"/>
    </source>
</evidence>
<feature type="domain" description="Serine aminopeptidase S33" evidence="2">
    <location>
        <begin position="58"/>
        <end position="263"/>
    </location>
</feature>
<evidence type="ECO:0000313" key="4">
    <source>
        <dbReference type="Proteomes" id="UP001139485"/>
    </source>
</evidence>
<feature type="compositionally biased region" description="Polar residues" evidence="1">
    <location>
        <begin position="1"/>
        <end position="10"/>
    </location>
</feature>
<gene>
    <name evidence="3" type="ORF">M8330_01360</name>
</gene>
<dbReference type="PANTHER" id="PTHR11614">
    <property type="entry name" value="PHOSPHOLIPASE-RELATED"/>
    <property type="match status" value="1"/>
</dbReference>
<proteinExistence type="predicted"/>
<evidence type="ECO:0000313" key="3">
    <source>
        <dbReference type="EMBL" id="MCM0618939.1"/>
    </source>
</evidence>
<dbReference type="Gene3D" id="3.40.50.1820">
    <property type="entry name" value="alpha/beta hydrolase"/>
    <property type="match status" value="1"/>
</dbReference>
<dbReference type="GO" id="GO:0016787">
    <property type="term" value="F:hydrolase activity"/>
    <property type="evidence" value="ECO:0007669"/>
    <property type="project" value="UniProtKB-KW"/>
</dbReference>
<dbReference type="Proteomes" id="UP001139485">
    <property type="component" value="Unassembled WGS sequence"/>
</dbReference>